<dbReference type="RefSeq" id="WP_034642038.1">
    <property type="nucleotide sequence ID" value="NZ_CBCSJC010000016.1"/>
</dbReference>
<dbReference type="EMBL" id="JOTN01000019">
    <property type="protein sequence ID" value="KEK17942.1"/>
    <property type="molecule type" value="Genomic_DNA"/>
</dbReference>
<keyword evidence="2" id="KW-1185">Reference proteome</keyword>
<organism evidence="1 2">
    <name type="scientific">Bacillus manliponensis</name>
    <dbReference type="NCBI Taxonomy" id="574376"/>
    <lineage>
        <taxon>Bacteria</taxon>
        <taxon>Bacillati</taxon>
        <taxon>Bacillota</taxon>
        <taxon>Bacilli</taxon>
        <taxon>Bacillales</taxon>
        <taxon>Bacillaceae</taxon>
        <taxon>Bacillus</taxon>
        <taxon>Bacillus cereus group</taxon>
    </lineage>
</organism>
<accession>A0A073JUQ7</accession>
<evidence type="ECO:0008006" key="3">
    <source>
        <dbReference type="Google" id="ProtNLM"/>
    </source>
</evidence>
<dbReference type="AlphaFoldDB" id="A0A073JUQ7"/>
<comment type="caution">
    <text evidence="1">The sequence shown here is derived from an EMBL/GenBank/DDBJ whole genome shotgun (WGS) entry which is preliminary data.</text>
</comment>
<evidence type="ECO:0000313" key="2">
    <source>
        <dbReference type="Proteomes" id="UP000027822"/>
    </source>
</evidence>
<evidence type="ECO:0000313" key="1">
    <source>
        <dbReference type="EMBL" id="KEK17942.1"/>
    </source>
</evidence>
<sequence length="86" mass="9923">MTLEKYVTLRNAVYEYMVEQESPITLLDIQQHMTSEHEGKFAKKMLQQFHLARLLDELKLDGLIALADGTERSGMSSVYYEAKRGI</sequence>
<proteinExistence type="predicted"/>
<gene>
    <name evidence="1" type="ORF">BAMA_07865</name>
</gene>
<dbReference type="Proteomes" id="UP000027822">
    <property type="component" value="Unassembled WGS sequence"/>
</dbReference>
<reference evidence="1 2" key="1">
    <citation type="submission" date="2014-06" db="EMBL/GenBank/DDBJ databases">
        <title>Draft genome sequence of Bacillus manliponensis JCM 15802 (MCCC 1A00708).</title>
        <authorList>
            <person name="Lai Q."/>
            <person name="Liu Y."/>
            <person name="Shao Z."/>
        </authorList>
    </citation>
    <scope>NUCLEOTIDE SEQUENCE [LARGE SCALE GENOMIC DNA]</scope>
    <source>
        <strain evidence="1 2">JCM 15802</strain>
    </source>
</reference>
<dbReference type="OrthoDB" id="2908876at2"/>
<protein>
    <recommendedName>
        <fullName evidence="3">Group-specific protein</fullName>
    </recommendedName>
</protein>
<dbReference type="eggNOG" id="ENOG5030E4E">
    <property type="taxonomic scope" value="Bacteria"/>
</dbReference>
<name>A0A073JUQ7_9BACI</name>